<dbReference type="GO" id="GO:0051257">
    <property type="term" value="P:meiotic spindle midzone assembly"/>
    <property type="evidence" value="ECO:0007669"/>
    <property type="project" value="TreeGrafter"/>
</dbReference>
<reference evidence="10" key="3">
    <citation type="submission" date="2025-08" db="UniProtKB">
        <authorList>
            <consortium name="Ensembl"/>
        </authorList>
    </citation>
    <scope>IDENTIFICATION</scope>
</reference>
<evidence type="ECO:0000256" key="4">
    <source>
        <dbReference type="ARBA" id="ARBA00022490"/>
    </source>
</evidence>
<dbReference type="EMBL" id="AGCU01010625">
    <property type="status" value="NOT_ANNOTATED_CDS"/>
    <property type="molecule type" value="Genomic_DNA"/>
</dbReference>
<comment type="similarity">
    <text evidence="3">Belongs to the INCENP family.</text>
</comment>
<evidence type="ECO:0000256" key="3">
    <source>
        <dbReference type="ARBA" id="ARBA00010042"/>
    </source>
</evidence>
<dbReference type="AlphaFoldDB" id="K7GCR3"/>
<dbReference type="GO" id="GO:0030496">
    <property type="term" value="C:midbody"/>
    <property type="evidence" value="ECO:0007669"/>
    <property type="project" value="TreeGrafter"/>
</dbReference>
<evidence type="ECO:0000259" key="9">
    <source>
        <dbReference type="Pfam" id="PF03941"/>
    </source>
</evidence>
<feature type="region of interest" description="Disordered" evidence="8">
    <location>
        <begin position="365"/>
        <end position="392"/>
    </location>
</feature>
<reference evidence="10" key="4">
    <citation type="submission" date="2025-09" db="UniProtKB">
        <authorList>
            <consortium name="Ensembl"/>
        </authorList>
    </citation>
    <scope>IDENTIFICATION</scope>
</reference>
<feature type="compositionally biased region" description="Basic and acidic residues" evidence="8">
    <location>
        <begin position="520"/>
        <end position="557"/>
    </location>
</feature>
<dbReference type="Gene3D" id="6.10.250.2990">
    <property type="match status" value="1"/>
</dbReference>
<accession>K7GCR3</accession>
<feature type="region of interest" description="Disordered" evidence="8">
    <location>
        <begin position="696"/>
        <end position="769"/>
    </location>
</feature>
<feature type="compositionally biased region" description="Basic and acidic residues" evidence="8">
    <location>
        <begin position="696"/>
        <end position="707"/>
    </location>
</feature>
<dbReference type="EMBL" id="AGCU01010626">
    <property type="status" value="NOT_ANNOTATED_CDS"/>
    <property type="molecule type" value="Genomic_DNA"/>
</dbReference>
<dbReference type="GO" id="GO:0005634">
    <property type="term" value="C:nucleus"/>
    <property type="evidence" value="ECO:0007669"/>
    <property type="project" value="UniProtKB-SubCell"/>
</dbReference>
<evidence type="ECO:0000313" key="10">
    <source>
        <dbReference type="Ensembl" id="ENSPSIP00000018074.1"/>
    </source>
</evidence>
<dbReference type="GO" id="GO:0032133">
    <property type="term" value="C:chromosome passenger complex"/>
    <property type="evidence" value="ECO:0007669"/>
    <property type="project" value="TreeGrafter"/>
</dbReference>
<keyword evidence="7" id="KW-0539">Nucleus</keyword>
<dbReference type="Pfam" id="PF03941">
    <property type="entry name" value="INCENP_ARK-bind"/>
    <property type="match status" value="1"/>
</dbReference>
<protein>
    <recommendedName>
        <fullName evidence="9">Inner centromere protein ARK-binding domain-containing protein</fullName>
    </recommendedName>
</protein>
<feature type="compositionally biased region" description="Basic and acidic residues" evidence="8">
    <location>
        <begin position="564"/>
        <end position="581"/>
    </location>
</feature>
<dbReference type="PANTHER" id="PTHR13142">
    <property type="entry name" value="INNER CENTROMERE PROTEIN"/>
    <property type="match status" value="1"/>
</dbReference>
<dbReference type="PANTHER" id="PTHR13142:SF1">
    <property type="entry name" value="INNER CENTROMERE PROTEIN"/>
    <property type="match status" value="1"/>
</dbReference>
<feature type="domain" description="Inner centromere protein ARK-binding" evidence="9">
    <location>
        <begin position="753"/>
        <end position="809"/>
    </location>
</feature>
<evidence type="ECO:0000313" key="11">
    <source>
        <dbReference type="Proteomes" id="UP000007267"/>
    </source>
</evidence>
<feature type="region of interest" description="Disordered" evidence="8">
    <location>
        <begin position="520"/>
        <end position="658"/>
    </location>
</feature>
<evidence type="ECO:0000256" key="1">
    <source>
        <dbReference type="ARBA" id="ARBA00004123"/>
    </source>
</evidence>
<name>K7GCR3_PELSI</name>
<feature type="compositionally biased region" description="Basic and acidic residues" evidence="8">
    <location>
        <begin position="222"/>
        <end position="241"/>
    </location>
</feature>
<evidence type="ECO:0000256" key="8">
    <source>
        <dbReference type="SAM" id="MobiDB-lite"/>
    </source>
</evidence>
<feature type="region of interest" description="Disordered" evidence="8">
    <location>
        <begin position="206"/>
        <end position="254"/>
    </location>
</feature>
<feature type="region of interest" description="Disordered" evidence="8">
    <location>
        <begin position="453"/>
        <end position="504"/>
    </location>
</feature>
<evidence type="ECO:0000256" key="7">
    <source>
        <dbReference type="ARBA" id="ARBA00023242"/>
    </source>
</evidence>
<feature type="compositionally biased region" description="Basic and acidic residues" evidence="8">
    <location>
        <begin position="181"/>
        <end position="191"/>
    </location>
</feature>
<keyword evidence="6" id="KW-0206">Cytoskeleton</keyword>
<evidence type="ECO:0000256" key="6">
    <source>
        <dbReference type="ARBA" id="ARBA00023212"/>
    </source>
</evidence>
<dbReference type="Ensembl" id="ENSPSIT00000018159.1">
    <property type="protein sequence ID" value="ENSPSIP00000018074.1"/>
    <property type="gene ID" value="ENSPSIG00000016029.1"/>
</dbReference>
<dbReference type="InterPro" id="IPR005635">
    <property type="entry name" value="Inner_centromere_prot_ARK-bd"/>
</dbReference>
<dbReference type="GO" id="GO:0051310">
    <property type="term" value="P:metaphase chromosome alignment"/>
    <property type="evidence" value="ECO:0007669"/>
    <property type="project" value="TreeGrafter"/>
</dbReference>
<proteinExistence type="inferred from homology"/>
<keyword evidence="11" id="KW-1185">Reference proteome</keyword>
<dbReference type="EMBL" id="AGCU01010624">
    <property type="status" value="NOT_ANNOTATED_CDS"/>
    <property type="molecule type" value="Genomic_DNA"/>
</dbReference>
<feature type="region of interest" description="Disordered" evidence="8">
    <location>
        <begin position="170"/>
        <end position="194"/>
    </location>
</feature>
<dbReference type="GO" id="GO:1990385">
    <property type="term" value="C:meiotic spindle midzone"/>
    <property type="evidence" value="ECO:0007669"/>
    <property type="project" value="TreeGrafter"/>
</dbReference>
<dbReference type="GO" id="GO:0000281">
    <property type="term" value="P:mitotic cytokinesis"/>
    <property type="evidence" value="ECO:0007669"/>
    <property type="project" value="TreeGrafter"/>
</dbReference>
<keyword evidence="5" id="KW-0159">Chromosome partition</keyword>
<feature type="compositionally biased region" description="Basic residues" evidence="8">
    <location>
        <begin position="50"/>
        <end position="66"/>
    </location>
</feature>
<keyword evidence="4" id="KW-0963">Cytoplasm</keyword>
<dbReference type="Proteomes" id="UP000007267">
    <property type="component" value="Unassembled WGS sequence"/>
</dbReference>
<feature type="compositionally biased region" description="Basic and acidic residues" evidence="8">
    <location>
        <begin position="590"/>
        <end position="658"/>
    </location>
</feature>
<sequence>MEMCYDECAQMQNSSFSDEPELMPKTPSQKNRVKRRLSNAPDENKDPIRKRLSRSAKRASAKRYSRRLRSKENLEITRAMQEVIPLRRVTRSRAVVSDARSVAPPQKSAVEPVDGRVPFVNISVNDRNSAELCLKRNSPETEARISKVIVLSSDDDSPKKAGTVKLQPAPAPSVLLIPETTEPKGSKEGRSASKLKIANTAITKAIVNREPATEEMDISAQKPEDNQESVKEPSQDLKDGTHTPTGSKSNRHSVRRSLMCRTSMSHQTSLAEKFSLASKRESMIRKSVSRARSKRIAARQSSLASSHANCHGSVESLKDEEKTVPVRPRLFPQSLPTWVYQLPSLRLHSEAVNEKLVAEQPEGTNYNSLSAENHSDAQEQPPSARRKPSYKKAVDELYDGQQAAEGGLSPPSKKTPSPLCPASKVVRPFKTFLHTVQKNQLLMAPSSVGRNSIKKSFIKHNTPLRTDPKEKERQRLESLRKKQEAEQQRKQKLEEEKRQRLEEMKLKREARLRKVLQARERVEQMEEEKKRRIEQKLAQFDEKSEKVREERLAEEKVKKKVAAKKMEEVEARRRQEEEARKQKAQQLEEEERRQKERMQKKREEEEQERARKIAEQRQEEQEREKQLAAERELERKKEQERIQAERERERQEKEMAARVQRELMAAREKEQLQKEMEEKEKKQAVERVLLAMERQEEQRLAEQDKKAANAASNHLNVTVDVENSPVCNSYQMTPQGPKGPKPPTINPNNYGMDLNSDDSTDDESQPRKPIPAWANGTQLSQAVIHQYYKPPDVTTLFGAIISPKLEDIFYKNKPRYFKRTSSAVWNSPPFPGAKSVLSLPYGLKKY</sequence>
<feature type="region of interest" description="Disordered" evidence="8">
    <location>
        <begin position="12"/>
        <end position="66"/>
    </location>
</feature>
<reference evidence="11" key="1">
    <citation type="submission" date="2011-10" db="EMBL/GenBank/DDBJ databases">
        <authorList>
            <consortium name="Soft-shell Turtle Genome Consortium"/>
        </authorList>
    </citation>
    <scope>NUCLEOTIDE SEQUENCE [LARGE SCALE GENOMIC DNA]</scope>
    <source>
        <strain evidence="11">Daiwa-1</strain>
    </source>
</reference>
<dbReference type="GeneTree" id="ENSGT00730000111073"/>
<dbReference type="GO" id="GO:0000776">
    <property type="term" value="C:kinetochore"/>
    <property type="evidence" value="ECO:0007669"/>
    <property type="project" value="TreeGrafter"/>
</dbReference>
<comment type="subcellular location">
    <subcellularLocation>
        <location evidence="2">Cytoplasm</location>
        <location evidence="2">Cytoskeleton</location>
        <location evidence="2">Spindle</location>
    </subcellularLocation>
    <subcellularLocation>
        <location evidence="1">Nucleus</location>
    </subcellularLocation>
</comment>
<reference evidence="11" key="2">
    <citation type="journal article" date="2013" name="Nat. Genet.">
        <title>The draft genomes of soft-shell turtle and green sea turtle yield insights into the development and evolution of the turtle-specific body plan.</title>
        <authorList>
            <person name="Wang Z."/>
            <person name="Pascual-Anaya J."/>
            <person name="Zadissa A."/>
            <person name="Li W."/>
            <person name="Niimura Y."/>
            <person name="Huang Z."/>
            <person name="Li C."/>
            <person name="White S."/>
            <person name="Xiong Z."/>
            <person name="Fang D."/>
            <person name="Wang B."/>
            <person name="Ming Y."/>
            <person name="Chen Y."/>
            <person name="Zheng Y."/>
            <person name="Kuraku S."/>
            <person name="Pignatelli M."/>
            <person name="Herrero J."/>
            <person name="Beal K."/>
            <person name="Nozawa M."/>
            <person name="Li Q."/>
            <person name="Wang J."/>
            <person name="Zhang H."/>
            <person name="Yu L."/>
            <person name="Shigenobu S."/>
            <person name="Wang J."/>
            <person name="Liu J."/>
            <person name="Flicek P."/>
            <person name="Searle S."/>
            <person name="Wang J."/>
            <person name="Kuratani S."/>
            <person name="Yin Y."/>
            <person name="Aken B."/>
            <person name="Zhang G."/>
            <person name="Irie N."/>
        </authorList>
    </citation>
    <scope>NUCLEOTIDE SEQUENCE [LARGE SCALE GENOMIC DNA]</scope>
    <source>
        <strain evidence="11">Daiwa-1</strain>
    </source>
</reference>
<evidence type="ECO:0000256" key="2">
    <source>
        <dbReference type="ARBA" id="ARBA00004186"/>
    </source>
</evidence>
<organism evidence="10 11">
    <name type="scientific">Pelodiscus sinensis</name>
    <name type="common">Chinese softshell turtle</name>
    <name type="synonym">Trionyx sinensis</name>
    <dbReference type="NCBI Taxonomy" id="13735"/>
    <lineage>
        <taxon>Eukaryota</taxon>
        <taxon>Metazoa</taxon>
        <taxon>Chordata</taxon>
        <taxon>Craniata</taxon>
        <taxon>Vertebrata</taxon>
        <taxon>Euteleostomi</taxon>
        <taxon>Archelosauria</taxon>
        <taxon>Testudinata</taxon>
        <taxon>Testudines</taxon>
        <taxon>Cryptodira</taxon>
        <taxon>Trionychia</taxon>
        <taxon>Trionychidae</taxon>
        <taxon>Pelodiscus</taxon>
    </lineage>
</organism>
<feature type="compositionally biased region" description="Basic and acidic residues" evidence="8">
    <location>
        <begin position="466"/>
        <end position="504"/>
    </location>
</feature>
<evidence type="ECO:0000256" key="5">
    <source>
        <dbReference type="ARBA" id="ARBA00022829"/>
    </source>
</evidence>